<evidence type="ECO:0000313" key="8">
    <source>
        <dbReference type="EMBL" id="KAF7492352.1"/>
    </source>
</evidence>
<dbReference type="GO" id="GO:0003729">
    <property type="term" value="F:mRNA binding"/>
    <property type="evidence" value="ECO:0007669"/>
    <property type="project" value="TreeGrafter"/>
</dbReference>
<evidence type="ECO:0000256" key="3">
    <source>
        <dbReference type="ARBA" id="ARBA00022917"/>
    </source>
</evidence>
<protein>
    <recommendedName>
        <fullName evidence="4">Eukaryotic translation initiation factor 2 subunit 2</fullName>
    </recommendedName>
    <alternativeName>
        <fullName evidence="5">Eukaryotic translation initiation factor 2 subunit beta</fullName>
    </alternativeName>
</protein>
<dbReference type="EMBL" id="JXLN01014401">
    <property type="protein sequence ID" value="KPM10014.1"/>
    <property type="molecule type" value="Genomic_DNA"/>
</dbReference>
<evidence type="ECO:0000313" key="10">
    <source>
        <dbReference type="EnsemblMetazoa" id="KAF7492352.1"/>
    </source>
</evidence>
<dbReference type="InterPro" id="IPR045196">
    <property type="entry name" value="IF2/IF5"/>
</dbReference>
<evidence type="ECO:0000313" key="11">
    <source>
        <dbReference type="Proteomes" id="UP000070412"/>
    </source>
</evidence>
<keyword evidence="3" id="KW-0648">Protein biosynthesis</keyword>
<sequence length="348" mass="39614">MADEELNLELTTKKKKSRKPFDFGALDDELGDSKKKETATKNEDGGDNEGDSNKNTEQLDDLADLTDFSGFKKKKKKKKPFNLEELENALPNETGGESELKESPGEEKNTEIDDKVIDDFDLDFSVTKKKKKKKKATFDLPDQDENLDKENEIGDGFDDDLKEEYFNSTTGSGSTNVGQLKWLESDRDYTYDELLEMIYNKIKEKNPESESGSKKKYVMRPPQVLRIGTKKTSFANFLEICKSLHRQAKHLQAFLLTELGTSGSVDANNQLIIKGRFQQKQIESVLRKYIKEYVACQTCRSPETILQKETRLFFLQCETCGSRRSVANIKSGFQAVTGRRAAMRARTN</sequence>
<evidence type="ECO:0000256" key="5">
    <source>
        <dbReference type="ARBA" id="ARBA00042452"/>
    </source>
</evidence>
<dbReference type="SUPFAM" id="SSF75689">
    <property type="entry name" value="Zinc-binding domain of translation initiation factor 2 beta"/>
    <property type="match status" value="1"/>
</dbReference>
<dbReference type="PANTHER" id="PTHR23001:SF3">
    <property type="entry name" value="EUKARYOTIC TRANSLATION INITIATION FACTOR 2 SUBUNIT 2"/>
    <property type="match status" value="1"/>
</dbReference>
<evidence type="ECO:0000256" key="4">
    <source>
        <dbReference type="ARBA" id="ARBA00040874"/>
    </source>
</evidence>
<keyword evidence="2 9" id="KW-0396">Initiation factor</keyword>
<evidence type="ECO:0000313" key="9">
    <source>
        <dbReference type="EMBL" id="KPM10014.1"/>
    </source>
</evidence>
<dbReference type="Pfam" id="PF01873">
    <property type="entry name" value="eIF-5_eIF-2B"/>
    <property type="match status" value="1"/>
</dbReference>
<feature type="compositionally biased region" description="Basic and acidic residues" evidence="6">
    <location>
        <begin position="31"/>
        <end position="44"/>
    </location>
</feature>
<dbReference type="Proteomes" id="UP000070412">
    <property type="component" value="Unassembled WGS sequence"/>
</dbReference>
<dbReference type="SUPFAM" id="SSF100966">
    <property type="entry name" value="Translation initiation factor 2 beta, aIF2beta, N-terminal domain"/>
    <property type="match status" value="1"/>
</dbReference>
<reference evidence="8" key="3">
    <citation type="submission" date="2020-01" db="EMBL/GenBank/DDBJ databases">
        <authorList>
            <person name="Korhonen P.K.K."/>
            <person name="Guangxu M.G."/>
            <person name="Wang T.W."/>
            <person name="Stroehlein A.J.S."/>
            <person name="Young N.D."/>
            <person name="Ang C.-S.A."/>
            <person name="Fernando D.W.F."/>
            <person name="Lu H.L."/>
            <person name="Taylor S.T."/>
            <person name="Ehtesham M.E.M."/>
            <person name="Najaraj S.H.N."/>
            <person name="Harsha G.H.G."/>
            <person name="Madugundu A.M."/>
            <person name="Renuse S.R."/>
            <person name="Holt D.H."/>
            <person name="Pandey A.P."/>
            <person name="Papenfuss A.P."/>
            <person name="Gasser R.B.G."/>
            <person name="Fischer K.F."/>
        </authorList>
    </citation>
    <scope>NUCLEOTIDE SEQUENCE</scope>
    <source>
        <strain evidence="8">SSS_KF_BRIS2020</strain>
    </source>
</reference>
<dbReference type="SMART" id="SM00653">
    <property type="entry name" value="eIF2B_5"/>
    <property type="match status" value="1"/>
</dbReference>
<dbReference type="InterPro" id="IPR016190">
    <property type="entry name" value="Transl_init_fac_IF2/IF5_Zn-bd"/>
</dbReference>
<feature type="domain" description="Translation initiation factor IF2/IF5" evidence="7">
    <location>
        <begin position="214"/>
        <end position="323"/>
    </location>
</feature>
<dbReference type="GO" id="GO:0001731">
    <property type="term" value="P:formation of translation preinitiation complex"/>
    <property type="evidence" value="ECO:0007669"/>
    <property type="project" value="TreeGrafter"/>
</dbReference>
<dbReference type="EMBL" id="WVUK01000056">
    <property type="protein sequence ID" value="KAF7492352.1"/>
    <property type="molecule type" value="Genomic_DNA"/>
</dbReference>
<evidence type="ECO:0000259" key="7">
    <source>
        <dbReference type="SMART" id="SM00653"/>
    </source>
</evidence>
<evidence type="ECO:0000313" key="12">
    <source>
        <dbReference type="Proteomes" id="UP000616769"/>
    </source>
</evidence>
<dbReference type="FunFam" id="3.30.30.170:FF:000001">
    <property type="entry name" value="Eukaryotic translation initiation factor 2 subunit"/>
    <property type="match status" value="1"/>
</dbReference>
<dbReference type="GO" id="GO:0005850">
    <property type="term" value="C:eukaryotic translation initiation factor 2 complex"/>
    <property type="evidence" value="ECO:0007669"/>
    <property type="project" value="TreeGrafter"/>
</dbReference>
<accession>A0A132AGA4</accession>
<dbReference type="EnsemblMetazoa" id="SSS_5552s_mrna">
    <property type="protein sequence ID" value="KAF7492352.1"/>
    <property type="gene ID" value="SSS_5552"/>
</dbReference>
<feature type="compositionally biased region" description="Basic residues" evidence="6">
    <location>
        <begin position="71"/>
        <end position="80"/>
    </location>
</feature>
<evidence type="ECO:0000256" key="1">
    <source>
        <dbReference type="ARBA" id="ARBA00010397"/>
    </source>
</evidence>
<feature type="compositionally biased region" description="Basic and acidic residues" evidence="6">
    <location>
        <begin position="98"/>
        <end position="114"/>
    </location>
</feature>
<reference evidence="11" key="2">
    <citation type="journal article" date="2020" name="PLoS Negl. Trop. Dis.">
        <title>High-quality nuclear genome for Sarcoptes scabiei-A critical resource for a neglected parasite.</title>
        <authorList>
            <person name="Korhonen P.K."/>
            <person name="Gasser R.B."/>
            <person name="Ma G."/>
            <person name="Wang T."/>
            <person name="Stroehlein A.J."/>
            <person name="Young N.D."/>
            <person name="Ang C.S."/>
            <person name="Fernando D.D."/>
            <person name="Lu H.C."/>
            <person name="Taylor S."/>
            <person name="Reynolds S.L."/>
            <person name="Mofiz E."/>
            <person name="Najaraj S.H."/>
            <person name="Gowda H."/>
            <person name="Madugundu A."/>
            <person name="Renuse S."/>
            <person name="Holt D."/>
            <person name="Pandey A."/>
            <person name="Papenfuss A.T."/>
            <person name="Fischer K."/>
        </authorList>
    </citation>
    <scope>NUCLEOTIDE SEQUENCE [LARGE SCALE GENOMIC DNA]</scope>
</reference>
<dbReference type="Proteomes" id="UP000616769">
    <property type="component" value="Unassembled WGS sequence"/>
</dbReference>
<proteinExistence type="inferred from homology"/>
<comment type="similarity">
    <text evidence="1">Belongs to the eIF-2-beta/eIF-5 family.</text>
</comment>
<dbReference type="InterPro" id="IPR002735">
    <property type="entry name" value="Transl_init_fac_IF2/IF5_dom"/>
</dbReference>
<dbReference type="GO" id="GO:0003743">
    <property type="term" value="F:translation initiation factor activity"/>
    <property type="evidence" value="ECO:0007669"/>
    <property type="project" value="UniProtKB-KW"/>
</dbReference>
<dbReference type="OMA" id="QIMREGN"/>
<organism evidence="9 12">
    <name type="scientific">Sarcoptes scabiei</name>
    <name type="common">Itch mite</name>
    <name type="synonym">Acarus scabiei</name>
    <dbReference type="NCBI Taxonomy" id="52283"/>
    <lineage>
        <taxon>Eukaryota</taxon>
        <taxon>Metazoa</taxon>
        <taxon>Ecdysozoa</taxon>
        <taxon>Arthropoda</taxon>
        <taxon>Chelicerata</taxon>
        <taxon>Arachnida</taxon>
        <taxon>Acari</taxon>
        <taxon>Acariformes</taxon>
        <taxon>Sarcoptiformes</taxon>
        <taxon>Astigmata</taxon>
        <taxon>Psoroptidia</taxon>
        <taxon>Sarcoptoidea</taxon>
        <taxon>Sarcoptidae</taxon>
        <taxon>Sarcoptinae</taxon>
        <taxon>Sarcoptes</taxon>
    </lineage>
</organism>
<name>A0A132AGA4_SARSC</name>
<keyword evidence="11" id="KW-1185">Reference proteome</keyword>
<gene>
    <name evidence="9" type="ORF">QR98_0085600</name>
    <name evidence="8" type="ORF">SSS_5552</name>
</gene>
<dbReference type="PANTHER" id="PTHR23001">
    <property type="entry name" value="EUKARYOTIC TRANSLATION INITIATION FACTOR"/>
    <property type="match status" value="1"/>
</dbReference>
<dbReference type="GO" id="GO:0031369">
    <property type="term" value="F:translation initiation factor binding"/>
    <property type="evidence" value="ECO:0007669"/>
    <property type="project" value="TreeGrafter"/>
</dbReference>
<evidence type="ECO:0000256" key="2">
    <source>
        <dbReference type="ARBA" id="ARBA00022540"/>
    </source>
</evidence>
<dbReference type="OrthoDB" id="10255414at2759"/>
<reference evidence="9 12" key="1">
    <citation type="journal article" date="2015" name="Parasit. Vectors">
        <title>Draft genome of the scabies mite.</title>
        <authorList>
            <person name="Rider S.D.Jr."/>
            <person name="Morgan M.S."/>
            <person name="Arlian L.G."/>
        </authorList>
    </citation>
    <scope>NUCLEOTIDE SEQUENCE [LARGE SCALE GENOMIC DNA]</scope>
    <source>
        <strain evidence="9">Arlian Lab</strain>
    </source>
</reference>
<dbReference type="Gene3D" id="3.30.30.170">
    <property type="match status" value="1"/>
</dbReference>
<dbReference type="AlphaFoldDB" id="A0A132AGA4"/>
<evidence type="ECO:0000256" key="6">
    <source>
        <dbReference type="SAM" id="MobiDB-lite"/>
    </source>
</evidence>
<feature type="region of interest" description="Disordered" evidence="6">
    <location>
        <begin position="1"/>
        <end position="114"/>
    </location>
</feature>
<reference evidence="10" key="4">
    <citation type="submission" date="2022-06" db="UniProtKB">
        <authorList>
            <consortium name="EnsemblMetazoa"/>
        </authorList>
    </citation>
    <scope>IDENTIFICATION</scope>
</reference>
<dbReference type="InterPro" id="IPR016189">
    <property type="entry name" value="Transl_init_fac_IF2/IF5_N"/>
</dbReference>
<dbReference type="VEuPathDB" id="VectorBase:SSCA008865"/>